<accession>A0A5B7YIY6</accession>
<reference evidence="1 2" key="1">
    <citation type="submission" date="2019-04" db="EMBL/GenBank/DDBJ databases">
        <title>Salinimonas iocasae sp. nov., a halophilic bacterium isolated from the outer tube casing of tubeworms in Okinawa Trough.</title>
        <authorList>
            <person name="Zhang H."/>
            <person name="Wang H."/>
            <person name="Li C."/>
        </authorList>
    </citation>
    <scope>NUCLEOTIDE SEQUENCE [LARGE SCALE GENOMIC DNA]</scope>
    <source>
        <strain evidence="1 2">KX18D6</strain>
    </source>
</reference>
<evidence type="ECO:0008006" key="3">
    <source>
        <dbReference type="Google" id="ProtNLM"/>
    </source>
</evidence>
<dbReference type="AlphaFoldDB" id="A0A5B7YIY6"/>
<dbReference type="OrthoDB" id="6398712at2"/>
<dbReference type="EMBL" id="CP039852">
    <property type="protein sequence ID" value="QCZ95263.1"/>
    <property type="molecule type" value="Genomic_DNA"/>
</dbReference>
<gene>
    <name evidence="1" type="ORF">FBQ74_15030</name>
</gene>
<organism evidence="1 2">
    <name type="scientific">Salinimonas iocasae</name>
    <dbReference type="NCBI Taxonomy" id="2572577"/>
    <lineage>
        <taxon>Bacteria</taxon>
        <taxon>Pseudomonadati</taxon>
        <taxon>Pseudomonadota</taxon>
        <taxon>Gammaproteobacteria</taxon>
        <taxon>Alteromonadales</taxon>
        <taxon>Alteromonadaceae</taxon>
        <taxon>Alteromonas/Salinimonas group</taxon>
        <taxon>Salinimonas</taxon>
    </lineage>
</organism>
<name>A0A5B7YIY6_9ALTE</name>
<keyword evidence="2" id="KW-1185">Reference proteome</keyword>
<dbReference type="KEGG" id="salk:FBQ74_15030"/>
<evidence type="ECO:0000313" key="1">
    <source>
        <dbReference type="EMBL" id="QCZ95263.1"/>
    </source>
</evidence>
<evidence type="ECO:0000313" key="2">
    <source>
        <dbReference type="Proteomes" id="UP000304912"/>
    </source>
</evidence>
<dbReference type="Proteomes" id="UP000304912">
    <property type="component" value="Chromosome"/>
</dbReference>
<protein>
    <recommendedName>
        <fullName evidence="3">Outer membrane protein beta-barrel domain-containing protein</fullName>
    </recommendedName>
</protein>
<proteinExistence type="predicted"/>
<sequence>MATSFSCSAFAQTTPADDQDIASQISVGVGLGTMYSGLGANVAWTSPTDLKYISAGCTAQKECGLGIGWIKTDLFDSASNKHGMGIYLSKVDEEWQWDVRNVDGRMVYDGQEKDVYGLGLSYTYFMNGINKSGTTAGVSFHATNSDYDDKEIWLQLGYQF</sequence>